<evidence type="ECO:0000313" key="8">
    <source>
        <dbReference type="Proteomes" id="UP001596020"/>
    </source>
</evidence>
<feature type="region of interest" description="Phosphopantothenate--cysteine ligase" evidence="3">
    <location>
        <begin position="201"/>
        <end position="412"/>
    </location>
</feature>
<feature type="binding site" evidence="3">
    <location>
        <position position="351"/>
    </location>
    <ligand>
        <name>CTP</name>
        <dbReference type="ChEBI" id="CHEBI:37563"/>
    </ligand>
</feature>
<organism evidence="7 8">
    <name type="scientific">Falsiporphyromonas endometrii</name>
    <dbReference type="NCBI Taxonomy" id="1387297"/>
    <lineage>
        <taxon>Bacteria</taxon>
        <taxon>Pseudomonadati</taxon>
        <taxon>Bacteroidota</taxon>
        <taxon>Bacteroidia</taxon>
        <taxon>Bacteroidales</taxon>
        <taxon>Porphyromonadaceae</taxon>
        <taxon>Falsiporphyromonas</taxon>
    </lineage>
</organism>
<gene>
    <name evidence="3 7" type="primary">coaBC</name>
    <name evidence="7" type="ORF">ACFO3G_01015</name>
</gene>
<evidence type="ECO:0000256" key="1">
    <source>
        <dbReference type="ARBA" id="ARBA00022793"/>
    </source>
</evidence>
<dbReference type="NCBIfam" id="TIGR00521">
    <property type="entry name" value="coaBC_dfp"/>
    <property type="match status" value="1"/>
</dbReference>
<dbReference type="EMBL" id="JBHSGO010000015">
    <property type="protein sequence ID" value="MFC4665212.1"/>
    <property type="molecule type" value="Genomic_DNA"/>
</dbReference>
<feature type="binding site" evidence="3">
    <location>
        <position position="300"/>
    </location>
    <ligand>
        <name>CTP</name>
        <dbReference type="ChEBI" id="CHEBI:37563"/>
    </ligand>
</feature>
<sequence length="412" mass="44428">MSKSILKGKHIILGISGGIAAYKSILLARQFIKCGAEVQVVITPSGKEFVTPLTLSTITSKPVISEFFDRRDGSWNSHVDLGLWADAMVVAPATASTIGKMAHGIADNMLITTYLSCKAPVFVAPAMDLDMYKHPSTQSNLKLLQSYGNKIIEAADGELASHLIGKGRMQEPEVILDELSNYFLSKEQNTSVCEVLRGKRVVITAGPTYEEIDPVRFIGNHSTGLMGIEIADALSRAGAQVDLVLGPSHLKPQCSNVIVHSVKSALEMLDEAEKYFESADIAIMSAAVADYRPKLVSSEKIKREKTTEMSIELVANPDIAATLGQKKSAGQFVVGFALETAKNAVEEAKRKIVSKNLDAIVLNTLADEGAGFGGTTNKVTIIEKNGVQHPYPLKSKRQVAEDLVSFIAETLK</sequence>
<keyword evidence="2 3" id="KW-0456">Lyase</keyword>
<keyword evidence="3 4" id="KW-0285">Flavoprotein</keyword>
<comment type="caution">
    <text evidence="3">Lacks conserved residue(s) required for the propagation of feature annotation.</text>
</comment>
<feature type="region of interest" description="Phosphopantothenoylcysteine decarboxylase" evidence="3">
    <location>
        <begin position="1"/>
        <end position="200"/>
    </location>
</feature>
<keyword evidence="3 4" id="KW-0436">Ligase</keyword>
<dbReference type="SUPFAM" id="SSF102645">
    <property type="entry name" value="CoaB-like"/>
    <property type="match status" value="1"/>
</dbReference>
<feature type="domain" description="DNA/pantothenate metabolism flavoprotein C-terminal" evidence="6">
    <location>
        <begin position="196"/>
        <end position="409"/>
    </location>
</feature>
<evidence type="ECO:0000256" key="2">
    <source>
        <dbReference type="ARBA" id="ARBA00023239"/>
    </source>
</evidence>
<comment type="function">
    <text evidence="3">Catalyzes two sequential steps in the biosynthesis of coenzyme A. In the first step cysteine is conjugated to 4'-phosphopantothenate to form 4-phosphopantothenoylcysteine. In the second step the latter compound is decarboxylated to form 4'-phosphopantotheine.</text>
</comment>
<keyword evidence="3" id="KW-0460">Magnesium</keyword>
<protein>
    <recommendedName>
        <fullName evidence="3">Coenzyme A biosynthesis bifunctional protein CoaBC</fullName>
    </recommendedName>
    <alternativeName>
        <fullName evidence="3">DNA/pantothenate metabolism flavoprotein</fullName>
    </alternativeName>
    <alternativeName>
        <fullName evidence="3">Phosphopantothenoylcysteine synthetase/decarboxylase</fullName>
        <shortName evidence="3">PPCS-PPCDC</shortName>
    </alternativeName>
    <domain>
        <recommendedName>
            <fullName evidence="3">Phosphopantothenoylcysteine decarboxylase</fullName>
            <shortName evidence="3">PPC decarboxylase</shortName>
            <shortName evidence="3">PPC-DC</shortName>
            <ecNumber evidence="3">4.1.1.36</ecNumber>
        </recommendedName>
        <alternativeName>
            <fullName evidence="3">CoaC</fullName>
        </alternativeName>
    </domain>
    <domain>
        <recommendedName>
            <fullName evidence="3">Phosphopantothenate--cysteine ligase</fullName>
            <ecNumber evidence="3">6.3.2.5</ecNumber>
        </recommendedName>
        <alternativeName>
            <fullName evidence="3">CoaB</fullName>
        </alternativeName>
        <alternativeName>
            <fullName evidence="3">Phosphopantothenoylcysteine synthetase</fullName>
            <shortName evidence="3">PPC synthetase</shortName>
            <shortName evidence="3">PPC-S</shortName>
        </alternativeName>
    </domain>
</protein>
<keyword evidence="1 3" id="KW-0210">Decarboxylase</keyword>
<name>A0ABV9K5C8_9PORP</name>
<comment type="pathway">
    <text evidence="3 4">Cofactor biosynthesis; coenzyme A biosynthesis; CoA from (R)-pantothenate: step 2/5.</text>
</comment>
<dbReference type="Pfam" id="PF02441">
    <property type="entry name" value="Flavoprotein"/>
    <property type="match status" value="1"/>
</dbReference>
<dbReference type="Gene3D" id="3.40.50.1950">
    <property type="entry name" value="Flavin prenyltransferase-like"/>
    <property type="match status" value="1"/>
</dbReference>
<evidence type="ECO:0000259" key="5">
    <source>
        <dbReference type="Pfam" id="PF02441"/>
    </source>
</evidence>
<keyword evidence="3 4" id="KW-0288">FMN</keyword>
<dbReference type="PANTHER" id="PTHR14359">
    <property type="entry name" value="HOMO-OLIGOMERIC FLAVIN CONTAINING CYS DECARBOXYLASE FAMILY"/>
    <property type="match status" value="1"/>
</dbReference>
<dbReference type="EC" id="4.1.1.36" evidence="3"/>
<comment type="similarity">
    <text evidence="3 4">In the N-terminal section; belongs to the HFCD (homo-oligomeric flavin containing Cys decarboxylase) superfamily.</text>
</comment>
<evidence type="ECO:0000259" key="6">
    <source>
        <dbReference type="Pfam" id="PF04127"/>
    </source>
</evidence>
<dbReference type="PANTHER" id="PTHR14359:SF6">
    <property type="entry name" value="PHOSPHOPANTOTHENOYLCYSTEINE DECARBOXYLASE"/>
    <property type="match status" value="1"/>
</dbReference>
<keyword evidence="8" id="KW-1185">Reference proteome</keyword>
<dbReference type="EC" id="6.3.2.5" evidence="3"/>
<feature type="binding site" evidence="3">
    <location>
        <position position="336"/>
    </location>
    <ligand>
        <name>CTP</name>
        <dbReference type="ChEBI" id="CHEBI:37563"/>
    </ligand>
</feature>
<dbReference type="Proteomes" id="UP001596020">
    <property type="component" value="Unassembled WGS sequence"/>
</dbReference>
<comment type="catalytic activity">
    <reaction evidence="3 4">
        <text>(R)-4'-phosphopantothenate + L-cysteine + CTP = N-[(R)-4-phosphopantothenoyl]-L-cysteine + CMP + diphosphate + H(+)</text>
        <dbReference type="Rhea" id="RHEA:19397"/>
        <dbReference type="ChEBI" id="CHEBI:10986"/>
        <dbReference type="ChEBI" id="CHEBI:15378"/>
        <dbReference type="ChEBI" id="CHEBI:33019"/>
        <dbReference type="ChEBI" id="CHEBI:35235"/>
        <dbReference type="ChEBI" id="CHEBI:37563"/>
        <dbReference type="ChEBI" id="CHEBI:59458"/>
        <dbReference type="ChEBI" id="CHEBI:60377"/>
        <dbReference type="EC" id="6.3.2.5"/>
    </reaction>
</comment>
<comment type="function">
    <text evidence="4">Catalyzes two steps in the biosynthesis of coenzyme A. In the first step cysteine is conjugated to 4'-phosphopantothenate to form 4-phosphopantothenoylcysteine, in the latter compound is decarboxylated to form 4'-phosphopantotheine.</text>
</comment>
<dbReference type="SUPFAM" id="SSF52507">
    <property type="entry name" value="Homo-oligomeric flavin-containing Cys decarboxylases, HFCD"/>
    <property type="match status" value="1"/>
</dbReference>
<keyword evidence="3" id="KW-0479">Metal-binding</keyword>
<feature type="domain" description="Flavoprotein" evidence="5">
    <location>
        <begin position="9"/>
        <end position="179"/>
    </location>
</feature>
<dbReference type="GO" id="GO:0004632">
    <property type="term" value="F:phosphopantothenate--cysteine ligase activity"/>
    <property type="evidence" value="ECO:0007669"/>
    <property type="project" value="UniProtKB-EC"/>
</dbReference>
<evidence type="ECO:0000256" key="3">
    <source>
        <dbReference type="HAMAP-Rule" id="MF_02225"/>
    </source>
</evidence>
<dbReference type="HAMAP" id="MF_02225">
    <property type="entry name" value="CoaBC"/>
    <property type="match status" value="1"/>
</dbReference>
<dbReference type="InterPro" id="IPR007085">
    <property type="entry name" value="DNA/pantothenate-metab_flavo_C"/>
</dbReference>
<keyword evidence="3" id="KW-0511">Multifunctional enzyme</keyword>
<reference evidence="8" key="1">
    <citation type="journal article" date="2019" name="Int. J. Syst. Evol. Microbiol.">
        <title>The Global Catalogue of Microorganisms (GCM) 10K type strain sequencing project: providing services to taxonomists for standard genome sequencing and annotation.</title>
        <authorList>
            <consortium name="The Broad Institute Genomics Platform"/>
            <consortium name="The Broad Institute Genome Sequencing Center for Infectious Disease"/>
            <person name="Wu L."/>
            <person name="Ma J."/>
        </authorList>
    </citation>
    <scope>NUCLEOTIDE SEQUENCE [LARGE SCALE GENOMIC DNA]</scope>
    <source>
        <strain evidence="8">CGMCC 4.7357</strain>
    </source>
</reference>
<dbReference type="Pfam" id="PF04127">
    <property type="entry name" value="DFP"/>
    <property type="match status" value="1"/>
</dbReference>
<dbReference type="Gene3D" id="3.40.50.10300">
    <property type="entry name" value="CoaB-like"/>
    <property type="match status" value="1"/>
</dbReference>
<comment type="catalytic activity">
    <reaction evidence="3 4">
        <text>N-[(R)-4-phosphopantothenoyl]-L-cysteine + H(+) = (R)-4'-phosphopantetheine + CO2</text>
        <dbReference type="Rhea" id="RHEA:16793"/>
        <dbReference type="ChEBI" id="CHEBI:15378"/>
        <dbReference type="ChEBI" id="CHEBI:16526"/>
        <dbReference type="ChEBI" id="CHEBI:59458"/>
        <dbReference type="ChEBI" id="CHEBI:61723"/>
        <dbReference type="EC" id="4.1.1.36"/>
    </reaction>
</comment>
<proteinExistence type="inferred from homology"/>
<comment type="pathway">
    <text evidence="3 4">Cofactor biosynthesis; coenzyme A biosynthesis; CoA from (R)-pantothenate: step 3/5.</text>
</comment>
<comment type="cofactor">
    <cofactor evidence="3">
        <name>FMN</name>
        <dbReference type="ChEBI" id="CHEBI:58210"/>
    </cofactor>
    <text evidence="3">Binds 1 FMN per subunit.</text>
</comment>
<evidence type="ECO:0000256" key="4">
    <source>
        <dbReference type="RuleBase" id="RU364078"/>
    </source>
</evidence>
<accession>A0ABV9K5C8</accession>
<dbReference type="InterPro" id="IPR003382">
    <property type="entry name" value="Flavoprotein"/>
</dbReference>
<evidence type="ECO:0000313" key="7">
    <source>
        <dbReference type="EMBL" id="MFC4665212.1"/>
    </source>
</evidence>
<comment type="similarity">
    <text evidence="3 4">In the C-terminal section; belongs to the PPC synthetase family.</text>
</comment>
<dbReference type="InterPro" id="IPR005252">
    <property type="entry name" value="CoaBC"/>
</dbReference>
<dbReference type="RefSeq" id="WP_380077144.1">
    <property type="nucleotide sequence ID" value="NZ_JBHSGO010000015.1"/>
</dbReference>
<comment type="caution">
    <text evidence="7">The sequence shown here is derived from an EMBL/GenBank/DDBJ whole genome shotgun (WGS) entry which is preliminary data.</text>
</comment>
<feature type="binding site" evidence="3">
    <location>
        <position position="290"/>
    </location>
    <ligand>
        <name>CTP</name>
        <dbReference type="ChEBI" id="CHEBI:37563"/>
    </ligand>
</feature>
<feature type="binding site" evidence="3">
    <location>
        <position position="355"/>
    </location>
    <ligand>
        <name>CTP</name>
        <dbReference type="ChEBI" id="CHEBI:37563"/>
    </ligand>
</feature>
<comment type="cofactor">
    <cofactor evidence="3">
        <name>Mg(2+)</name>
        <dbReference type="ChEBI" id="CHEBI:18420"/>
    </cofactor>
</comment>
<dbReference type="InterPro" id="IPR036551">
    <property type="entry name" value="Flavin_trans-like"/>
</dbReference>
<dbReference type="GO" id="GO:0004633">
    <property type="term" value="F:phosphopantothenoylcysteine decarboxylase activity"/>
    <property type="evidence" value="ECO:0007669"/>
    <property type="project" value="UniProtKB-EC"/>
</dbReference>
<dbReference type="InterPro" id="IPR035929">
    <property type="entry name" value="CoaB-like_sf"/>
</dbReference>